<comment type="caution">
    <text evidence="2">The sequence shown here is derived from an EMBL/GenBank/DDBJ whole genome shotgun (WGS) entry which is preliminary data.</text>
</comment>
<feature type="transmembrane region" description="Helical" evidence="1">
    <location>
        <begin position="14"/>
        <end position="33"/>
    </location>
</feature>
<gene>
    <name evidence="2" type="ORF">N5I32_16555</name>
</gene>
<keyword evidence="1" id="KW-0472">Membrane</keyword>
<feature type="transmembrane region" description="Helical" evidence="1">
    <location>
        <begin position="111"/>
        <end position="132"/>
    </location>
</feature>
<feature type="transmembrane region" description="Helical" evidence="1">
    <location>
        <begin position="45"/>
        <end position="65"/>
    </location>
</feature>
<keyword evidence="1" id="KW-1133">Transmembrane helix</keyword>
<feature type="transmembrane region" description="Helical" evidence="1">
    <location>
        <begin position="144"/>
        <end position="164"/>
    </location>
</feature>
<keyword evidence="3" id="KW-1185">Reference proteome</keyword>
<reference evidence="3" key="1">
    <citation type="submission" date="2023-07" db="EMBL/GenBank/DDBJ databases">
        <title>Defluviimonas sediminis sp. nov., isolated from mangrove sediment.</title>
        <authorList>
            <person name="Liu L."/>
            <person name="Li J."/>
            <person name="Huang Y."/>
            <person name="Pan J."/>
            <person name="Li M."/>
        </authorList>
    </citation>
    <scope>NUCLEOTIDE SEQUENCE [LARGE SCALE GENOMIC DNA]</scope>
    <source>
        <strain evidence="3">FT324</strain>
    </source>
</reference>
<proteinExistence type="predicted"/>
<sequence length="176" mass="18361">MDDREVKAAGWKEAVLTSFSRCAFAATLLPWFAISALSRFPGHDLSMGPAVDGWFVTIGAVYAYLPDTVATGQAAPGTAGMVYVAGMSLAELVLPVLIVAGLAARWAAVGLVLHQAIAMAMASSSGWAGALFDASPFDMLPDQLLLWCALLAPVMIHGAGPLSLDAGLRRLFQARA</sequence>
<evidence type="ECO:0000256" key="1">
    <source>
        <dbReference type="SAM" id="Phobius"/>
    </source>
</evidence>
<dbReference type="EMBL" id="JAOCQF010000003">
    <property type="protein sequence ID" value="MCT8331132.1"/>
    <property type="molecule type" value="Genomic_DNA"/>
</dbReference>
<keyword evidence="1" id="KW-0812">Transmembrane</keyword>
<name>A0ABT2NQC4_9RHOB</name>
<evidence type="ECO:0000313" key="3">
    <source>
        <dbReference type="Proteomes" id="UP001205601"/>
    </source>
</evidence>
<dbReference type="Proteomes" id="UP001205601">
    <property type="component" value="Unassembled WGS sequence"/>
</dbReference>
<accession>A0ABT2NQC4</accession>
<organism evidence="2 3">
    <name type="scientific">Albidovulum sediminis</name>
    <dbReference type="NCBI Taxonomy" id="3066345"/>
    <lineage>
        <taxon>Bacteria</taxon>
        <taxon>Pseudomonadati</taxon>
        <taxon>Pseudomonadota</taxon>
        <taxon>Alphaproteobacteria</taxon>
        <taxon>Rhodobacterales</taxon>
        <taxon>Paracoccaceae</taxon>
        <taxon>Albidovulum</taxon>
    </lineage>
</organism>
<dbReference type="RefSeq" id="WP_261497015.1">
    <property type="nucleotide sequence ID" value="NZ_JAOCQF010000003.1"/>
</dbReference>
<protein>
    <submittedName>
        <fullName evidence="2">DoxX family protein</fullName>
    </submittedName>
</protein>
<feature type="transmembrane region" description="Helical" evidence="1">
    <location>
        <begin position="80"/>
        <end position="104"/>
    </location>
</feature>
<evidence type="ECO:0000313" key="2">
    <source>
        <dbReference type="EMBL" id="MCT8331132.1"/>
    </source>
</evidence>